<evidence type="ECO:0000256" key="1">
    <source>
        <dbReference type="SAM" id="MobiDB-lite"/>
    </source>
</evidence>
<keyword evidence="3" id="KW-1185">Reference proteome</keyword>
<sequence length="93" mass="10728">MPSTENRQTRNNTPENPTFPAQSRAARHIVGVGHRQDRPMIQYRISVALLRITDALNQRSALPRRLRRPLRRFRARLIAAVNDLDPANRRPVA</sequence>
<dbReference type="RefSeq" id="WP_168146854.1">
    <property type="nucleotide sequence ID" value="NZ_JAAVXB010000002.1"/>
</dbReference>
<organism evidence="2 3">
    <name type="scientific">Solimonas marina</name>
    <dbReference type="NCBI Taxonomy" id="2714601"/>
    <lineage>
        <taxon>Bacteria</taxon>
        <taxon>Pseudomonadati</taxon>
        <taxon>Pseudomonadota</taxon>
        <taxon>Gammaproteobacteria</taxon>
        <taxon>Nevskiales</taxon>
        <taxon>Nevskiaceae</taxon>
        <taxon>Solimonas</taxon>
    </lineage>
</organism>
<protein>
    <submittedName>
        <fullName evidence="2">Uncharacterized protein</fullName>
    </submittedName>
</protein>
<evidence type="ECO:0000313" key="2">
    <source>
        <dbReference type="EMBL" id="NKF21604.1"/>
    </source>
</evidence>
<reference evidence="2" key="1">
    <citation type="submission" date="2020-03" db="EMBL/GenBank/DDBJ databases">
        <title>Solimonas marina sp. nov., isolated from deep seawater of the Pacific Ocean.</title>
        <authorList>
            <person name="Liu X."/>
            <person name="Lai Q."/>
            <person name="Sun F."/>
            <person name="Gai Y."/>
            <person name="Li G."/>
            <person name="Shao Z."/>
        </authorList>
    </citation>
    <scope>NUCLEOTIDE SEQUENCE</scope>
    <source>
        <strain evidence="2">C16B3</strain>
    </source>
</reference>
<proteinExistence type="predicted"/>
<feature type="region of interest" description="Disordered" evidence="1">
    <location>
        <begin position="1"/>
        <end position="22"/>
    </location>
</feature>
<evidence type="ECO:0000313" key="3">
    <source>
        <dbReference type="Proteomes" id="UP000653472"/>
    </source>
</evidence>
<gene>
    <name evidence="2" type="ORF">G7Y82_04685</name>
</gene>
<feature type="compositionally biased region" description="Polar residues" evidence="1">
    <location>
        <begin position="1"/>
        <end position="21"/>
    </location>
</feature>
<comment type="caution">
    <text evidence="2">The sequence shown here is derived from an EMBL/GenBank/DDBJ whole genome shotgun (WGS) entry which is preliminary data.</text>
</comment>
<name>A0A969W8R5_9GAMM</name>
<dbReference type="AlphaFoldDB" id="A0A969W8R5"/>
<dbReference type="EMBL" id="JAAVXB010000002">
    <property type="protein sequence ID" value="NKF21604.1"/>
    <property type="molecule type" value="Genomic_DNA"/>
</dbReference>
<accession>A0A969W8R5</accession>
<dbReference type="Proteomes" id="UP000653472">
    <property type="component" value="Unassembled WGS sequence"/>
</dbReference>